<accession>A0A8J2PKY3</accession>
<proteinExistence type="predicted"/>
<evidence type="ECO:0000313" key="1">
    <source>
        <dbReference type="EMBL" id="CAG7818755.1"/>
    </source>
</evidence>
<comment type="caution">
    <text evidence="1">The sequence shown here is derived from an EMBL/GenBank/DDBJ whole genome shotgun (WGS) entry which is preliminary data.</text>
</comment>
<sequence length="76" mass="9248">MMGEGMSKFVWEGAEEVLEMKRFNGEEKEKERERERSERKREEKIKYWLCLNNRCSEGVARCLSLIWEQIHCRGTY</sequence>
<evidence type="ECO:0000313" key="2">
    <source>
        <dbReference type="Proteomes" id="UP000708208"/>
    </source>
</evidence>
<dbReference type="EMBL" id="CAJVCH010429551">
    <property type="protein sequence ID" value="CAG7818755.1"/>
    <property type="molecule type" value="Genomic_DNA"/>
</dbReference>
<dbReference type="AlphaFoldDB" id="A0A8J2PKY3"/>
<protein>
    <submittedName>
        <fullName evidence="1">Uncharacterized protein</fullName>
    </submittedName>
</protein>
<reference evidence="1" key="1">
    <citation type="submission" date="2021-06" db="EMBL/GenBank/DDBJ databases">
        <authorList>
            <person name="Hodson N. C."/>
            <person name="Mongue J. A."/>
            <person name="Jaron S. K."/>
        </authorList>
    </citation>
    <scope>NUCLEOTIDE SEQUENCE</scope>
</reference>
<keyword evidence="2" id="KW-1185">Reference proteome</keyword>
<organism evidence="1 2">
    <name type="scientific">Allacma fusca</name>
    <dbReference type="NCBI Taxonomy" id="39272"/>
    <lineage>
        <taxon>Eukaryota</taxon>
        <taxon>Metazoa</taxon>
        <taxon>Ecdysozoa</taxon>
        <taxon>Arthropoda</taxon>
        <taxon>Hexapoda</taxon>
        <taxon>Collembola</taxon>
        <taxon>Symphypleona</taxon>
        <taxon>Sminthuridae</taxon>
        <taxon>Allacma</taxon>
    </lineage>
</organism>
<dbReference type="Proteomes" id="UP000708208">
    <property type="component" value="Unassembled WGS sequence"/>
</dbReference>
<gene>
    <name evidence="1" type="ORF">AFUS01_LOCUS29238</name>
</gene>
<name>A0A8J2PKY3_9HEXA</name>